<dbReference type="Gene3D" id="3.40.50.1100">
    <property type="match status" value="1"/>
</dbReference>
<dbReference type="EMBL" id="MT631189">
    <property type="protein sequence ID" value="QNO46399.1"/>
    <property type="molecule type" value="Genomic_DNA"/>
</dbReference>
<name>A0A7G9YEG5_9EURY</name>
<sequence length="56" mass="5954">MSVHKGFKELKELSVTDAIPKMTSIQAGGSRPVVDVCAKPIEVDVGIDAVRRAVFG</sequence>
<gene>
    <name evidence="1" type="ORF">NIBJONLA_00016</name>
</gene>
<proteinExistence type="predicted"/>
<protein>
    <submittedName>
        <fullName evidence="1">Uncharacterized protein</fullName>
    </submittedName>
</protein>
<dbReference type="InterPro" id="IPR036052">
    <property type="entry name" value="TrpB-like_PALP_sf"/>
</dbReference>
<organism evidence="1">
    <name type="scientific">Candidatus Methanogaster sp. ANME-2c ERB4</name>
    <dbReference type="NCBI Taxonomy" id="2759911"/>
    <lineage>
        <taxon>Archaea</taxon>
        <taxon>Methanobacteriati</taxon>
        <taxon>Methanobacteriota</taxon>
        <taxon>Stenosarchaea group</taxon>
        <taxon>Methanomicrobia</taxon>
        <taxon>Methanosarcinales</taxon>
        <taxon>ANME-2 cluster</taxon>
        <taxon>Candidatus Methanogasteraceae</taxon>
        <taxon>Candidatus Methanogaster</taxon>
    </lineage>
</organism>
<reference evidence="1" key="1">
    <citation type="submission" date="2020-06" db="EMBL/GenBank/DDBJ databases">
        <title>Unique genomic features of the anaerobic methanotrophic archaea.</title>
        <authorList>
            <person name="Chadwick G.L."/>
            <person name="Skennerton C.T."/>
            <person name="Laso-Perez R."/>
            <person name="Leu A.O."/>
            <person name="Speth D.R."/>
            <person name="Yu H."/>
            <person name="Morgan-Lang C."/>
            <person name="Hatzenpichler R."/>
            <person name="Goudeau D."/>
            <person name="Malmstrom R."/>
            <person name="Brazelton W.J."/>
            <person name="Woyke T."/>
            <person name="Hallam S.J."/>
            <person name="Tyson G.W."/>
            <person name="Wegener G."/>
            <person name="Boetius A."/>
            <person name="Orphan V."/>
        </authorList>
    </citation>
    <scope>NUCLEOTIDE SEQUENCE</scope>
</reference>
<evidence type="ECO:0000313" key="1">
    <source>
        <dbReference type="EMBL" id="QNO46399.1"/>
    </source>
</evidence>
<accession>A0A7G9YEG5</accession>
<dbReference type="AlphaFoldDB" id="A0A7G9YEG5"/>